<evidence type="ECO:0000313" key="1">
    <source>
        <dbReference type="EMBL" id="KKL88733.1"/>
    </source>
</evidence>
<comment type="caution">
    <text evidence="1">The sequence shown here is derived from an EMBL/GenBank/DDBJ whole genome shotgun (WGS) entry which is preliminary data.</text>
</comment>
<reference evidence="1" key="1">
    <citation type="journal article" date="2015" name="Nature">
        <title>Complex archaea that bridge the gap between prokaryotes and eukaryotes.</title>
        <authorList>
            <person name="Spang A."/>
            <person name="Saw J.H."/>
            <person name="Jorgensen S.L."/>
            <person name="Zaremba-Niedzwiedzka K."/>
            <person name="Martijn J."/>
            <person name="Lind A.E."/>
            <person name="van Eijk R."/>
            <person name="Schleper C."/>
            <person name="Guy L."/>
            <person name="Ettema T.J."/>
        </authorList>
    </citation>
    <scope>NUCLEOTIDE SEQUENCE</scope>
</reference>
<organism evidence="1">
    <name type="scientific">marine sediment metagenome</name>
    <dbReference type="NCBI Taxonomy" id="412755"/>
    <lineage>
        <taxon>unclassified sequences</taxon>
        <taxon>metagenomes</taxon>
        <taxon>ecological metagenomes</taxon>
    </lineage>
</organism>
<accession>A0A0F9FRA8</accession>
<dbReference type="AlphaFoldDB" id="A0A0F9FRA8"/>
<gene>
    <name evidence="1" type="ORF">LCGC14_1921720</name>
</gene>
<sequence>MVGGVNVSSETKETVDKIMDHLEGCFHEMWIAEDTEKLREWLLDTLDSMIRSLNDT</sequence>
<name>A0A0F9FRA8_9ZZZZ</name>
<dbReference type="EMBL" id="LAZR01020477">
    <property type="protein sequence ID" value="KKL88733.1"/>
    <property type="molecule type" value="Genomic_DNA"/>
</dbReference>
<proteinExistence type="predicted"/>
<protein>
    <submittedName>
        <fullName evidence="1">Uncharacterized protein</fullName>
    </submittedName>
</protein>